<accession>A6HE55</accession>
<dbReference type="Proteomes" id="UP000234681">
    <property type="component" value="Chromosome 10"/>
</dbReference>
<reference evidence="3 4" key="1">
    <citation type="submission" date="2005-07" db="EMBL/GenBank/DDBJ databases">
        <authorList>
            <person name="Mural R.J."/>
            <person name="Li P.W."/>
            <person name="Adams M.D."/>
            <person name="Amanatides P.G."/>
            <person name="Baden-Tillson H."/>
            <person name="Barnstead M."/>
            <person name="Chin S.H."/>
            <person name="Dew I."/>
            <person name="Evans C.A."/>
            <person name="Ferriera S."/>
            <person name="Flanigan M."/>
            <person name="Fosler C."/>
            <person name="Glodek A."/>
            <person name="Gu Z."/>
            <person name="Holt R.A."/>
            <person name="Jennings D."/>
            <person name="Kraft C.L."/>
            <person name="Lu F."/>
            <person name="Nguyen T."/>
            <person name="Nusskern D.R."/>
            <person name="Pfannkoch C.M."/>
            <person name="Sitter C."/>
            <person name="Sutton G.G."/>
            <person name="Venter J.C."/>
            <person name="Wang Z."/>
            <person name="Woodage T."/>
            <person name="Zheng X.H."/>
            <person name="Zhong F."/>
        </authorList>
    </citation>
    <scope>NUCLEOTIDE SEQUENCE [LARGE SCALE GENOMIC DNA]</scope>
    <source>
        <strain>BN</strain>
        <strain evidence="4">Sprague-Dawley</strain>
    </source>
</reference>
<gene>
    <name evidence="3" type="ORF">rCG_35049</name>
</gene>
<keyword evidence="1" id="KW-0176">Collagen</keyword>
<feature type="non-terminal residue" evidence="3">
    <location>
        <position position="144"/>
    </location>
</feature>
<evidence type="ECO:0000313" key="3">
    <source>
        <dbReference type="EMBL" id="EDM04310.1"/>
    </source>
</evidence>
<feature type="region of interest" description="Disordered" evidence="2">
    <location>
        <begin position="1"/>
        <end position="144"/>
    </location>
</feature>
<evidence type="ECO:0000313" key="4">
    <source>
        <dbReference type="Proteomes" id="UP000234681"/>
    </source>
</evidence>
<feature type="compositionally biased region" description="Low complexity" evidence="2">
    <location>
        <begin position="79"/>
        <end position="92"/>
    </location>
</feature>
<dbReference type="PANTHER" id="PTHR37456:SF4">
    <property type="entry name" value="COLLAGEN ALPHA-1(XXIII) CHAIN"/>
    <property type="match status" value="1"/>
</dbReference>
<name>A6HE55_RAT</name>
<evidence type="ECO:0000256" key="1">
    <source>
        <dbReference type="ARBA" id="ARBA00023119"/>
    </source>
</evidence>
<dbReference type="GO" id="GO:0005581">
    <property type="term" value="C:collagen trimer"/>
    <property type="evidence" value="ECO:0007669"/>
    <property type="project" value="UniProtKB-KW"/>
</dbReference>
<dbReference type="InterPro" id="IPR008160">
    <property type="entry name" value="Collagen"/>
</dbReference>
<organism evidence="3 4">
    <name type="scientific">Rattus norvegicus</name>
    <name type="common">Rat</name>
    <dbReference type="NCBI Taxonomy" id="10116"/>
    <lineage>
        <taxon>Eukaryota</taxon>
        <taxon>Metazoa</taxon>
        <taxon>Chordata</taxon>
        <taxon>Craniata</taxon>
        <taxon>Vertebrata</taxon>
        <taxon>Euteleostomi</taxon>
        <taxon>Mammalia</taxon>
        <taxon>Eutheria</taxon>
        <taxon>Euarchontoglires</taxon>
        <taxon>Glires</taxon>
        <taxon>Rodentia</taxon>
        <taxon>Myomorpha</taxon>
        <taxon>Muroidea</taxon>
        <taxon>Muridae</taxon>
        <taxon>Murinae</taxon>
        <taxon>Rattus</taxon>
    </lineage>
</organism>
<feature type="compositionally biased region" description="Pro residues" evidence="2">
    <location>
        <begin position="121"/>
        <end position="131"/>
    </location>
</feature>
<dbReference type="InterPro" id="IPR050938">
    <property type="entry name" value="Collagen_Structural_Proteins"/>
</dbReference>
<evidence type="ECO:0000256" key="2">
    <source>
        <dbReference type="SAM" id="MobiDB-lite"/>
    </source>
</evidence>
<feature type="compositionally biased region" description="Low complexity" evidence="2">
    <location>
        <begin position="104"/>
        <end position="119"/>
    </location>
</feature>
<sequence length="144" mass="14778">MAEWRRWSRSANCCGVRGRPEPWRPGPKRTWSACYGRSWMESPSSGQFEKPPLSASVPLVPLDGVASRDEEATQGQSGRDGYPGPLGLDGKPGLPGPKGEKGAPGDFGPRGAQGQDGAAGPPGPPGPPGARGPPGDTGKDGPRG</sequence>
<feature type="compositionally biased region" description="Low complexity" evidence="2">
    <location>
        <begin position="51"/>
        <end position="62"/>
    </location>
</feature>
<dbReference type="PANTHER" id="PTHR37456">
    <property type="entry name" value="SI:CH211-266K2.1"/>
    <property type="match status" value="1"/>
</dbReference>
<dbReference type="EMBL" id="CH473948">
    <property type="protein sequence ID" value="EDM04310.1"/>
    <property type="molecule type" value="Genomic_DNA"/>
</dbReference>
<proteinExistence type="predicted"/>
<protein>
    <submittedName>
        <fullName evidence="3">RCG35049</fullName>
    </submittedName>
</protein>
<dbReference type="Pfam" id="PF01391">
    <property type="entry name" value="Collagen"/>
    <property type="match status" value="1"/>
</dbReference>
<dbReference type="AlphaFoldDB" id="A6HE55"/>